<name>A0A1L3IB71_9RHOB</name>
<reference evidence="2" key="1">
    <citation type="submission" date="2016-07" db="EMBL/GenBank/DDBJ databases">
        <title>Phaeobacter portensis sp. nov., a tropodithietic acid producing bacterium isolated from a German harbor.</title>
        <authorList>
            <person name="Freese H.M."/>
            <person name="Bunk B."/>
            <person name="Breider S."/>
            <person name="Brinkhoff T."/>
        </authorList>
    </citation>
    <scope>NUCLEOTIDE SEQUENCE [LARGE SCALE GENOMIC DNA]</scope>
    <source>
        <strain evidence="2">P97</strain>
        <plasmid evidence="2">pp97_c</plasmid>
    </source>
</reference>
<dbReference type="KEGG" id="php:PhaeoP97_03928"/>
<evidence type="ECO:0000313" key="2">
    <source>
        <dbReference type="Proteomes" id="UP000183859"/>
    </source>
</evidence>
<keyword evidence="2" id="KW-1185">Reference proteome</keyword>
<keyword evidence="1" id="KW-0614">Plasmid</keyword>
<protein>
    <submittedName>
        <fullName evidence="1">Uncharacterized protein</fullName>
    </submittedName>
</protein>
<dbReference type="Proteomes" id="UP000183859">
    <property type="component" value="Plasmid pP97_c"/>
</dbReference>
<dbReference type="RefSeq" id="WP_237029061.1">
    <property type="nucleotide sequence ID" value="NZ_CP016367.1"/>
</dbReference>
<evidence type="ECO:0000313" key="1">
    <source>
        <dbReference type="EMBL" id="APG49278.1"/>
    </source>
</evidence>
<dbReference type="AlphaFoldDB" id="A0A1L3IB71"/>
<proteinExistence type="predicted"/>
<dbReference type="EMBL" id="CP016367">
    <property type="protein sequence ID" value="APG49278.1"/>
    <property type="molecule type" value="Genomic_DNA"/>
</dbReference>
<sequence length="135" mass="15105">MKRDLIVAERHHTVGRSFAIFRNMIDGPVQLQGDLMVHAAHAGIADAAPIAKNRTMHMTKEQMPDARLVGGDDIIECLRVLQHNPVHGSDACFERRMVHEQDDWAVGLIQFMIQPSLARGAKSARVSFCVLRVQQ</sequence>
<accession>A0A1L3IB71</accession>
<gene>
    <name evidence="1" type="ORF">PhaeoP97_03928</name>
</gene>
<organism evidence="1 2">
    <name type="scientific">Phaeobacter porticola</name>
    <dbReference type="NCBI Taxonomy" id="1844006"/>
    <lineage>
        <taxon>Bacteria</taxon>
        <taxon>Pseudomonadati</taxon>
        <taxon>Pseudomonadota</taxon>
        <taxon>Alphaproteobacteria</taxon>
        <taxon>Rhodobacterales</taxon>
        <taxon>Roseobacteraceae</taxon>
        <taxon>Phaeobacter</taxon>
    </lineage>
</organism>
<geneLocation type="plasmid" evidence="2">
    <name>pp97_c</name>
</geneLocation>